<keyword evidence="5" id="KW-0862">Zinc</keyword>
<proteinExistence type="predicted"/>
<dbReference type="SUPFAM" id="SSF57850">
    <property type="entry name" value="RING/U-box"/>
    <property type="match status" value="1"/>
</dbReference>
<protein>
    <recommendedName>
        <fullName evidence="11">RING-type domain-containing protein</fullName>
    </recommendedName>
</protein>
<evidence type="ECO:0000313" key="12">
    <source>
        <dbReference type="EMBL" id="KAJ3047871.1"/>
    </source>
</evidence>
<dbReference type="SMART" id="SM00184">
    <property type="entry name" value="RING"/>
    <property type="match status" value="1"/>
</dbReference>
<evidence type="ECO:0000256" key="9">
    <source>
        <dbReference type="SAM" id="MobiDB-lite"/>
    </source>
</evidence>
<dbReference type="EMBL" id="JADGJD010000886">
    <property type="protein sequence ID" value="KAJ3047871.1"/>
    <property type="molecule type" value="Genomic_DNA"/>
</dbReference>
<evidence type="ECO:0000256" key="6">
    <source>
        <dbReference type="ARBA" id="ARBA00022989"/>
    </source>
</evidence>
<keyword evidence="13" id="KW-1185">Reference proteome</keyword>
<dbReference type="PANTHER" id="PTHR47168">
    <property type="entry name" value="RING ZINC FINGER DOMAIN SUPERFAMILY PROTEIN-RELATED"/>
    <property type="match status" value="1"/>
</dbReference>
<name>A0AAD5X032_9FUNG</name>
<organism evidence="12 13">
    <name type="scientific">Rhizophlyctis rosea</name>
    <dbReference type="NCBI Taxonomy" id="64517"/>
    <lineage>
        <taxon>Eukaryota</taxon>
        <taxon>Fungi</taxon>
        <taxon>Fungi incertae sedis</taxon>
        <taxon>Chytridiomycota</taxon>
        <taxon>Chytridiomycota incertae sedis</taxon>
        <taxon>Chytridiomycetes</taxon>
        <taxon>Rhizophlyctidales</taxon>
        <taxon>Rhizophlyctidaceae</taxon>
        <taxon>Rhizophlyctis</taxon>
    </lineage>
</organism>
<evidence type="ECO:0000256" key="10">
    <source>
        <dbReference type="SAM" id="Phobius"/>
    </source>
</evidence>
<dbReference type="PANTHER" id="PTHR47168:SF1">
    <property type="entry name" value="OS02G0798600 PROTEIN"/>
    <property type="match status" value="1"/>
</dbReference>
<evidence type="ECO:0000256" key="4">
    <source>
        <dbReference type="ARBA" id="ARBA00022771"/>
    </source>
</evidence>
<dbReference type="Proteomes" id="UP001212841">
    <property type="component" value="Unassembled WGS sequence"/>
</dbReference>
<sequence>MDGADVGSAPFWRNILILVIVLLVISCIASIGMHCHMSVLRERYAGFMGPHPDIMHLPLSPGGAVEEGEGKQVINPKDLAMLHTRTYAKATKPKRSRFRKFRQSARLAPILPTHINTTPPIPSPADKPSSSEATPTTPTIKPPQSPQKAAVTFPNLPDEVKEGSANVSVISVSSIRSKESTTSPRPQIHRSVSYPSASYQQPLFPRLPEEVKEGSANVSIISISSIRSTDSANEAFPRKGVVFPRLPEEVKEGSANVSIISMSSVRTVEGSSDTCAICLGEYEDGELLRELGCAHEFHAECIDEWLTKESSSCPMCKIDATPPGATPTILAAQPVDPRLDPRLNPNWRREASGAMMSPIAF</sequence>
<feature type="region of interest" description="Disordered" evidence="9">
    <location>
        <begin position="112"/>
        <end position="151"/>
    </location>
</feature>
<keyword evidence="7 10" id="KW-0472">Membrane</keyword>
<dbReference type="Gene3D" id="3.30.40.10">
    <property type="entry name" value="Zinc/RING finger domain, C3HC4 (zinc finger)"/>
    <property type="match status" value="1"/>
</dbReference>
<dbReference type="PROSITE" id="PS50089">
    <property type="entry name" value="ZF_RING_2"/>
    <property type="match status" value="1"/>
</dbReference>
<dbReference type="InterPro" id="IPR001841">
    <property type="entry name" value="Znf_RING"/>
</dbReference>
<evidence type="ECO:0000313" key="13">
    <source>
        <dbReference type="Proteomes" id="UP001212841"/>
    </source>
</evidence>
<reference evidence="12" key="1">
    <citation type="submission" date="2020-05" db="EMBL/GenBank/DDBJ databases">
        <title>Phylogenomic resolution of chytrid fungi.</title>
        <authorList>
            <person name="Stajich J.E."/>
            <person name="Amses K."/>
            <person name="Simmons R."/>
            <person name="Seto K."/>
            <person name="Myers J."/>
            <person name="Bonds A."/>
            <person name="Quandt C.A."/>
            <person name="Barry K."/>
            <person name="Liu P."/>
            <person name="Grigoriev I."/>
            <person name="Longcore J.E."/>
            <person name="James T.Y."/>
        </authorList>
    </citation>
    <scope>NUCLEOTIDE SEQUENCE</scope>
    <source>
        <strain evidence="12">JEL0318</strain>
    </source>
</reference>
<dbReference type="GO" id="GO:0016020">
    <property type="term" value="C:membrane"/>
    <property type="evidence" value="ECO:0007669"/>
    <property type="project" value="UniProtKB-SubCell"/>
</dbReference>
<feature type="compositionally biased region" description="Low complexity" evidence="9">
    <location>
        <begin position="128"/>
        <end position="139"/>
    </location>
</feature>
<dbReference type="InterPro" id="IPR051653">
    <property type="entry name" value="E3_ligase_sorting_rcpt"/>
</dbReference>
<evidence type="ECO:0000256" key="3">
    <source>
        <dbReference type="ARBA" id="ARBA00022723"/>
    </source>
</evidence>
<evidence type="ECO:0000256" key="7">
    <source>
        <dbReference type="ARBA" id="ARBA00023136"/>
    </source>
</evidence>
<comment type="subcellular location">
    <subcellularLocation>
        <location evidence="1">Membrane</location>
        <topology evidence="1">Single-pass membrane protein</topology>
    </subcellularLocation>
</comment>
<comment type="caution">
    <text evidence="12">The sequence shown here is derived from an EMBL/GenBank/DDBJ whole genome shotgun (WGS) entry which is preliminary data.</text>
</comment>
<evidence type="ECO:0000256" key="2">
    <source>
        <dbReference type="ARBA" id="ARBA00022692"/>
    </source>
</evidence>
<dbReference type="FunFam" id="3.30.40.10:FF:000388">
    <property type="entry name" value="Putative RING zinc finger domain superfamily protein"/>
    <property type="match status" value="1"/>
</dbReference>
<keyword evidence="3" id="KW-0479">Metal-binding</keyword>
<gene>
    <name evidence="12" type="ORF">HK097_011091</name>
</gene>
<dbReference type="AlphaFoldDB" id="A0AAD5X032"/>
<evidence type="ECO:0000259" key="11">
    <source>
        <dbReference type="PROSITE" id="PS50089"/>
    </source>
</evidence>
<keyword evidence="4 8" id="KW-0863">Zinc-finger</keyword>
<feature type="transmembrane region" description="Helical" evidence="10">
    <location>
        <begin position="12"/>
        <end position="33"/>
    </location>
</feature>
<feature type="domain" description="RING-type" evidence="11">
    <location>
        <begin position="275"/>
        <end position="317"/>
    </location>
</feature>
<keyword evidence="6 10" id="KW-1133">Transmembrane helix</keyword>
<dbReference type="InterPro" id="IPR013083">
    <property type="entry name" value="Znf_RING/FYVE/PHD"/>
</dbReference>
<dbReference type="Pfam" id="PF13639">
    <property type="entry name" value="zf-RING_2"/>
    <property type="match status" value="1"/>
</dbReference>
<evidence type="ECO:0000256" key="8">
    <source>
        <dbReference type="PROSITE-ProRule" id="PRU00175"/>
    </source>
</evidence>
<accession>A0AAD5X032</accession>
<keyword evidence="2 10" id="KW-0812">Transmembrane</keyword>
<evidence type="ECO:0000256" key="5">
    <source>
        <dbReference type="ARBA" id="ARBA00022833"/>
    </source>
</evidence>
<evidence type="ECO:0000256" key="1">
    <source>
        <dbReference type="ARBA" id="ARBA00004167"/>
    </source>
</evidence>
<dbReference type="GO" id="GO:0008270">
    <property type="term" value="F:zinc ion binding"/>
    <property type="evidence" value="ECO:0007669"/>
    <property type="project" value="UniProtKB-KW"/>
</dbReference>